<evidence type="ECO:0000256" key="2">
    <source>
        <dbReference type="ARBA" id="ARBA00023277"/>
    </source>
</evidence>
<gene>
    <name evidence="4" type="ORF">QPX42_07350</name>
</gene>
<organism evidence="4 5">
    <name type="scientific">Corynebacterium pseudodiphtheriticum</name>
    <dbReference type="NCBI Taxonomy" id="37637"/>
    <lineage>
        <taxon>Bacteria</taxon>
        <taxon>Bacillati</taxon>
        <taxon>Actinomycetota</taxon>
        <taxon>Actinomycetes</taxon>
        <taxon>Mycobacteriales</taxon>
        <taxon>Corynebacteriaceae</taxon>
        <taxon>Corynebacterium</taxon>
    </lineage>
</organism>
<dbReference type="InterPro" id="IPR004547">
    <property type="entry name" value="Glucosamine6P_isomerase"/>
</dbReference>
<dbReference type="GO" id="GO:0004342">
    <property type="term" value="F:glucosamine-6-phosphate deaminase activity"/>
    <property type="evidence" value="ECO:0007669"/>
    <property type="project" value="InterPro"/>
</dbReference>
<dbReference type="EMBL" id="JASNVH010000010">
    <property type="protein sequence ID" value="MDK4307354.1"/>
    <property type="molecule type" value="Genomic_DNA"/>
</dbReference>
<comment type="caution">
    <text evidence="4">The sequence shown here is derived from an EMBL/GenBank/DDBJ whole genome shotgun (WGS) entry which is preliminary data.</text>
</comment>
<keyword evidence="1" id="KW-0378">Hydrolase</keyword>
<dbReference type="PANTHER" id="PTHR11280:SF5">
    <property type="entry name" value="GLUCOSAMINE-6-PHOSPHATE ISOMERASE"/>
    <property type="match status" value="1"/>
</dbReference>
<evidence type="ECO:0000256" key="1">
    <source>
        <dbReference type="ARBA" id="ARBA00022801"/>
    </source>
</evidence>
<dbReference type="InterPro" id="IPR037171">
    <property type="entry name" value="NagB/RpiA_transferase-like"/>
</dbReference>
<dbReference type="SUPFAM" id="SSF100950">
    <property type="entry name" value="NagB/RpiA/CoA transferase-like"/>
    <property type="match status" value="1"/>
</dbReference>
<dbReference type="Proteomes" id="UP001224412">
    <property type="component" value="Unassembled WGS sequence"/>
</dbReference>
<evidence type="ECO:0000259" key="3">
    <source>
        <dbReference type="Pfam" id="PF01182"/>
    </source>
</evidence>
<proteinExistence type="predicted"/>
<reference evidence="4" key="1">
    <citation type="submission" date="2023-05" db="EMBL/GenBank/DDBJ databases">
        <title>Metabolic capabilities are highly conserved among human nasal-associated Corynebacterium species in pangenomic analyses.</title>
        <authorList>
            <person name="Tran T.H."/>
            <person name="Roberts A.Q."/>
            <person name="Escapa I.F."/>
            <person name="Gao W."/>
            <person name="Conlan S."/>
            <person name="Kong H."/>
            <person name="Segre J.A."/>
            <person name="Kelly M.S."/>
            <person name="Lemon K.P."/>
        </authorList>
    </citation>
    <scope>NUCLEOTIDE SEQUENCE</scope>
    <source>
        <strain evidence="4">KPL2773</strain>
    </source>
</reference>
<dbReference type="NCBIfam" id="NF001684">
    <property type="entry name" value="PRK00443.1-4"/>
    <property type="match status" value="1"/>
</dbReference>
<dbReference type="RefSeq" id="WP_064833172.1">
    <property type="nucleotide sequence ID" value="NZ_JAQPSP010000001.1"/>
</dbReference>
<name>A0AAP4BQG0_9CORY</name>
<dbReference type="CDD" id="cd01399">
    <property type="entry name" value="GlcN6P_deaminase"/>
    <property type="match status" value="1"/>
</dbReference>
<protein>
    <submittedName>
        <fullName evidence="4">Glucosamine-6-phosphate deaminase</fullName>
    </submittedName>
</protein>
<evidence type="ECO:0000313" key="5">
    <source>
        <dbReference type="Proteomes" id="UP001224412"/>
    </source>
</evidence>
<dbReference type="GO" id="GO:0042802">
    <property type="term" value="F:identical protein binding"/>
    <property type="evidence" value="ECO:0007669"/>
    <property type="project" value="TreeGrafter"/>
</dbReference>
<dbReference type="GO" id="GO:0006043">
    <property type="term" value="P:glucosamine catabolic process"/>
    <property type="evidence" value="ECO:0007669"/>
    <property type="project" value="TreeGrafter"/>
</dbReference>
<keyword evidence="2" id="KW-0119">Carbohydrate metabolism</keyword>
<accession>A0AAP4BQG0</accession>
<dbReference type="GO" id="GO:0006046">
    <property type="term" value="P:N-acetylglucosamine catabolic process"/>
    <property type="evidence" value="ECO:0007669"/>
    <property type="project" value="TreeGrafter"/>
</dbReference>
<feature type="domain" description="Glucosamine/galactosamine-6-phosphate isomerase" evidence="3">
    <location>
        <begin position="4"/>
        <end position="221"/>
    </location>
</feature>
<dbReference type="PANTHER" id="PTHR11280">
    <property type="entry name" value="GLUCOSAMINE-6-PHOSPHATE ISOMERASE"/>
    <property type="match status" value="1"/>
</dbReference>
<dbReference type="InterPro" id="IPR006148">
    <property type="entry name" value="Glc/Gal-6P_isomerase"/>
</dbReference>
<dbReference type="AlphaFoldDB" id="A0AAP4BQG0"/>
<dbReference type="GO" id="GO:0005975">
    <property type="term" value="P:carbohydrate metabolic process"/>
    <property type="evidence" value="ECO:0007669"/>
    <property type="project" value="InterPro"/>
</dbReference>
<dbReference type="GO" id="GO:0019262">
    <property type="term" value="P:N-acetylneuraminate catabolic process"/>
    <property type="evidence" value="ECO:0007669"/>
    <property type="project" value="TreeGrafter"/>
</dbReference>
<dbReference type="Pfam" id="PF01182">
    <property type="entry name" value="Glucosamine_iso"/>
    <property type="match status" value="1"/>
</dbReference>
<dbReference type="Gene3D" id="3.40.50.1360">
    <property type="match status" value="1"/>
</dbReference>
<dbReference type="GO" id="GO:0005737">
    <property type="term" value="C:cytoplasm"/>
    <property type="evidence" value="ECO:0007669"/>
    <property type="project" value="TreeGrafter"/>
</dbReference>
<evidence type="ECO:0000313" key="4">
    <source>
        <dbReference type="EMBL" id="MDK4307354.1"/>
    </source>
</evidence>
<sequence length="257" mass="27873">MEILIRATPDAVAKQAADIIAGYARNGSVLGLATGSTPIATYQELIRRHQREGLSFAGCKVFMLDEYLGLDPQHEQSYARTIRREFTEHIDINDADVFSPSGNSEDPLAAAAAYEQHITSEHVAIQLLGIGTNGHIGFNEPTSSLNSVTRMKTLHPQTIQDNARFFDDAEEVPTHVLTQGLATIRRAGHLLLVATGASKAAAVAATVEGPLSSMCPASTLQLHPHATVLIDEEAAAQLTFREYYQYADKNKPAFQGY</sequence>
<dbReference type="PROSITE" id="PS01161">
    <property type="entry name" value="GLC_GALNAC_ISOMERASE"/>
    <property type="match status" value="1"/>
</dbReference>
<dbReference type="InterPro" id="IPR018321">
    <property type="entry name" value="Glucosamine6P_isomerase_CS"/>
</dbReference>